<comment type="caution">
    <text evidence="1">The sequence shown here is derived from an EMBL/GenBank/DDBJ whole genome shotgun (WGS) entry which is preliminary data.</text>
</comment>
<reference evidence="1 2" key="1">
    <citation type="submission" date="2020-03" db="EMBL/GenBank/DDBJ databases">
        <title>Two novel Motilibacter sp.</title>
        <authorList>
            <person name="Liu S."/>
        </authorList>
    </citation>
    <scope>NUCLEOTIDE SEQUENCE [LARGE SCALE GENOMIC DNA]</scope>
    <source>
        <strain evidence="1 2">E257</strain>
    </source>
</reference>
<evidence type="ECO:0000313" key="2">
    <source>
        <dbReference type="Proteomes" id="UP000800981"/>
    </source>
</evidence>
<evidence type="ECO:0008006" key="3">
    <source>
        <dbReference type="Google" id="ProtNLM"/>
    </source>
</evidence>
<keyword evidence="2" id="KW-1185">Reference proteome</keyword>
<evidence type="ECO:0000313" key="1">
    <source>
        <dbReference type="EMBL" id="NHC14399.1"/>
    </source>
</evidence>
<organism evidence="1 2">
    <name type="scientific">Motilibacter deserti</name>
    <dbReference type="NCBI Taxonomy" id="2714956"/>
    <lineage>
        <taxon>Bacteria</taxon>
        <taxon>Bacillati</taxon>
        <taxon>Actinomycetota</taxon>
        <taxon>Actinomycetes</taxon>
        <taxon>Motilibacterales</taxon>
        <taxon>Motilibacteraceae</taxon>
        <taxon>Motilibacter</taxon>
    </lineage>
</organism>
<gene>
    <name evidence="1" type="ORF">G9H71_11480</name>
</gene>
<dbReference type="Proteomes" id="UP000800981">
    <property type="component" value="Unassembled WGS sequence"/>
</dbReference>
<dbReference type="InterPro" id="IPR006311">
    <property type="entry name" value="TAT_signal"/>
</dbReference>
<sequence length="199" mass="21648">MNDSATQPGNVSRRDALRRIAVVGGTLAWSAPVLQTMSLSAEATTKPSPKPSTCDYYTVKAVFWVNKTSCFEQTFIVRPTTTNASRALDDIKAGCSDAAIKDWVYDVFQYSLAGSVDIDSQDARQLTSTQASAYNLLRPSTWPTTTTNTYTRTFRDCWNRKVCRPSRPSCTPCIGGKVRLTITPCGGSATCSGIITLAH</sequence>
<accession>A0ABX0GXT0</accession>
<proteinExistence type="predicted"/>
<protein>
    <recommendedName>
        <fullName evidence="3">Secreted protein</fullName>
    </recommendedName>
</protein>
<dbReference type="PROSITE" id="PS51318">
    <property type="entry name" value="TAT"/>
    <property type="match status" value="1"/>
</dbReference>
<dbReference type="EMBL" id="JAANNP010000006">
    <property type="protein sequence ID" value="NHC14399.1"/>
    <property type="molecule type" value="Genomic_DNA"/>
</dbReference>
<dbReference type="RefSeq" id="WP_166281898.1">
    <property type="nucleotide sequence ID" value="NZ_JAANNP010000006.1"/>
</dbReference>
<name>A0ABX0GXT0_9ACTN</name>